<dbReference type="Pfam" id="PF21010">
    <property type="entry name" value="HA2_C"/>
    <property type="match status" value="1"/>
</dbReference>
<dbReference type="Pfam" id="PF00271">
    <property type="entry name" value="Helicase_C"/>
    <property type="match status" value="1"/>
</dbReference>
<evidence type="ECO:0000256" key="5">
    <source>
        <dbReference type="ARBA" id="ARBA00022806"/>
    </source>
</evidence>
<dbReference type="InterPro" id="IPR056371">
    <property type="entry name" value="DHX37-like_C"/>
</dbReference>
<feature type="domain" description="Helicase ATP-binding" evidence="8">
    <location>
        <begin position="271"/>
        <end position="437"/>
    </location>
</feature>
<evidence type="ECO:0000313" key="11">
    <source>
        <dbReference type="Proteomes" id="UP001652700"/>
    </source>
</evidence>
<keyword evidence="5" id="KW-0347">Helicase</keyword>
<organism evidence="10 11">
    <name type="scientific">Diabrotica virgifera virgifera</name>
    <name type="common">western corn rootworm</name>
    <dbReference type="NCBI Taxonomy" id="50390"/>
    <lineage>
        <taxon>Eukaryota</taxon>
        <taxon>Metazoa</taxon>
        <taxon>Ecdysozoa</taxon>
        <taxon>Arthropoda</taxon>
        <taxon>Hexapoda</taxon>
        <taxon>Insecta</taxon>
        <taxon>Pterygota</taxon>
        <taxon>Neoptera</taxon>
        <taxon>Endopterygota</taxon>
        <taxon>Coleoptera</taxon>
        <taxon>Polyphaga</taxon>
        <taxon>Cucujiformia</taxon>
        <taxon>Chrysomeloidea</taxon>
        <taxon>Chrysomelidae</taxon>
        <taxon>Galerucinae</taxon>
        <taxon>Diabroticina</taxon>
        <taxon>Diabroticites</taxon>
        <taxon>Diabrotica</taxon>
    </lineage>
</organism>
<evidence type="ECO:0000256" key="2">
    <source>
        <dbReference type="ARBA" id="ARBA00012552"/>
    </source>
</evidence>
<feature type="compositionally biased region" description="Basic and acidic residues" evidence="7">
    <location>
        <begin position="153"/>
        <end position="164"/>
    </location>
</feature>
<evidence type="ECO:0000313" key="10">
    <source>
        <dbReference type="EnsemblMetazoa" id="XP_050512377.1"/>
    </source>
</evidence>
<dbReference type="PROSITE" id="PS51194">
    <property type="entry name" value="HELICASE_CTER"/>
    <property type="match status" value="1"/>
</dbReference>
<evidence type="ECO:0000259" key="9">
    <source>
        <dbReference type="PROSITE" id="PS51194"/>
    </source>
</evidence>
<protein>
    <recommendedName>
        <fullName evidence="2">RNA helicase</fullName>
        <ecNumber evidence="2">3.6.4.13</ecNumber>
    </recommendedName>
</protein>
<dbReference type="Proteomes" id="UP001652700">
    <property type="component" value="Unplaced"/>
</dbReference>
<feature type="domain" description="Helicase C-terminal" evidence="9">
    <location>
        <begin position="548"/>
        <end position="716"/>
    </location>
</feature>
<dbReference type="EnsemblMetazoa" id="XM_050656420.1">
    <property type="protein sequence ID" value="XP_050512377.1"/>
    <property type="gene ID" value="LOC114334002"/>
</dbReference>
<dbReference type="SUPFAM" id="SSF52540">
    <property type="entry name" value="P-loop containing nucleoside triphosphate hydrolases"/>
    <property type="match status" value="1"/>
</dbReference>
<dbReference type="InterPro" id="IPR048333">
    <property type="entry name" value="HA2_WH"/>
</dbReference>
<dbReference type="InterPro" id="IPR002464">
    <property type="entry name" value="DNA/RNA_helicase_DEAH_CS"/>
</dbReference>
<dbReference type="Pfam" id="PF04408">
    <property type="entry name" value="WHD_HA2"/>
    <property type="match status" value="1"/>
</dbReference>
<dbReference type="InterPro" id="IPR014001">
    <property type="entry name" value="Helicase_ATP-bd"/>
</dbReference>
<feature type="region of interest" description="Disordered" evidence="7">
    <location>
        <begin position="127"/>
        <end position="187"/>
    </location>
</feature>
<dbReference type="CDD" id="cd18791">
    <property type="entry name" value="SF2_C_RHA"/>
    <property type="match status" value="1"/>
</dbReference>
<dbReference type="Pfam" id="PF00270">
    <property type="entry name" value="DEAD"/>
    <property type="match status" value="1"/>
</dbReference>
<dbReference type="InterPro" id="IPR001650">
    <property type="entry name" value="Helicase_C-like"/>
</dbReference>
<dbReference type="EC" id="3.6.4.13" evidence="2"/>
<dbReference type="PROSITE" id="PS51192">
    <property type="entry name" value="HELICASE_ATP_BIND_1"/>
    <property type="match status" value="1"/>
</dbReference>
<dbReference type="Pfam" id="PF23362">
    <property type="entry name" value="DHX37_C"/>
    <property type="match status" value="1"/>
</dbReference>
<evidence type="ECO:0000256" key="1">
    <source>
        <dbReference type="ARBA" id="ARBA00008792"/>
    </source>
</evidence>
<evidence type="ECO:0000256" key="7">
    <source>
        <dbReference type="SAM" id="MobiDB-lite"/>
    </source>
</evidence>
<dbReference type="GeneID" id="114334002"/>
<evidence type="ECO:0000256" key="4">
    <source>
        <dbReference type="ARBA" id="ARBA00022801"/>
    </source>
</evidence>
<sequence length="1145" mass="130592">MSKKRYNWKARQNVETLVDNTHKEKIKVDFEAVGKYDQSNELVLPSEKRKTKIKKKQAEVTRILSKKQRKHLQNIVDKKKKKEMRAHLLDSLQKFQVSAEELSKLTSIASVQTKGLKRYFQEEINSEKVKSEPKSELKETDVELAPSKKRRKLLESNETKKTDDPNVVGFDESSSSDTSDEESFEESFEVNKKGNTHENGIEAVEISPAPVKEETKETINKENKLTSVKNEDSKINTASRKPAVYVDVMRSEEIQAARLKLPILAEEQHIMEVIYENSIIIIAGETGSGKTTQVPQFLYEAGFALDKQIGVTEPRRVAAISMSNRIAHEMNLSTKEVSYLIRFEGNVTDDTKIKFMTDGVLLKEIQSDFLLSKYSVVILDEAHERSVYTDILIGLLSRIVPLRHKRNDPLKLIIMSATLRLEDFTENQRLFKNPPPVIKVEARQFPVTCHFNKRTNENYLKEAFIKAVKINTKLPDGGILIFVTGQQEVNYLVRKLKKAFPLRHKNKILRQNEQLKKGDKVCESEDDDLGKKKTPKNKNKIKIIPEINLNDYSIPGDNENIDEEFSDLENDEDDEVEETVISNAQPLWTLPLYSLLSTSRQQKVFESPPPGCRLCVVSTNVAETSLTIPNIKYVVDTGKTKVKLYDKVTGVTSYVISWTSKASANQRAGRAGRVGPGHCYRLYSSAVFNDEFREYSVPEIQEKPVDDLYLQMKCLNIDKIINFPFPTAPNLLQLKTAESRLETLGALNKGTVTPLGRAISKFPVLPRFGKMLALSHQQNLLPYTICLVAALSVQEVLLEVPVIQTSQEKQKELRQKWSVTRQRWAGRANSLLLGDNMVLLKAVGAAEYANSEQNLEKFCFSNGLRYKAVQEIRKLRVQLTNEIKKNIPDADVVVDPKLEPPTDIQAKLLRQILLSGMGDQVAKKILPEEVNENYVKFKYAYNANNMEEPVFLHRGSVLKKSLPEFIVYQEIYETNKMYMRGVTAIEPEWLATYVPNLCNLSEPLQSPEPRYNSTTGKVYCTVNGTFGPQGWQLPNIEIVYPENIDCFKWFAKFLLEGVVFIKLHKYSKILLSQPNIMVKNWSKLQPRTEAILKCLLSKGCSCRESVIAVWRTTPSYLLSEYMKWLPESAHAEVQLLWPPIDNEKS</sequence>
<keyword evidence="3" id="KW-0547">Nucleotide-binding</keyword>
<keyword evidence="4" id="KW-0378">Hydrolase</keyword>
<dbReference type="SMART" id="SM00490">
    <property type="entry name" value="HELICc"/>
    <property type="match status" value="1"/>
</dbReference>
<evidence type="ECO:0000256" key="3">
    <source>
        <dbReference type="ARBA" id="ARBA00022741"/>
    </source>
</evidence>
<dbReference type="Gene3D" id="1.20.120.1080">
    <property type="match status" value="1"/>
</dbReference>
<feature type="compositionally biased region" description="Acidic residues" evidence="7">
    <location>
        <begin position="178"/>
        <end position="187"/>
    </location>
</feature>
<reference evidence="10" key="1">
    <citation type="submission" date="2025-05" db="UniProtKB">
        <authorList>
            <consortium name="EnsemblMetazoa"/>
        </authorList>
    </citation>
    <scope>IDENTIFICATION</scope>
</reference>
<dbReference type="PANTHER" id="PTHR18934:SF99">
    <property type="entry name" value="ATP-DEPENDENT RNA HELICASE DHX37-RELATED"/>
    <property type="match status" value="1"/>
</dbReference>
<dbReference type="InterPro" id="IPR011545">
    <property type="entry name" value="DEAD/DEAH_box_helicase_dom"/>
</dbReference>
<dbReference type="SMART" id="SM00847">
    <property type="entry name" value="HA2"/>
    <property type="match status" value="1"/>
</dbReference>
<name>A0ABM5KQB4_DIAVI</name>
<dbReference type="PANTHER" id="PTHR18934">
    <property type="entry name" value="ATP-DEPENDENT RNA HELICASE"/>
    <property type="match status" value="1"/>
</dbReference>
<evidence type="ECO:0000256" key="6">
    <source>
        <dbReference type="ARBA" id="ARBA00022840"/>
    </source>
</evidence>
<dbReference type="CDD" id="cd17982">
    <property type="entry name" value="DEXHc_DHX37"/>
    <property type="match status" value="1"/>
</dbReference>
<dbReference type="SMART" id="SM00487">
    <property type="entry name" value="DEXDc"/>
    <property type="match status" value="1"/>
</dbReference>
<evidence type="ECO:0000259" key="8">
    <source>
        <dbReference type="PROSITE" id="PS51192"/>
    </source>
</evidence>
<accession>A0ABM5KQB4</accession>
<dbReference type="Pfam" id="PF07717">
    <property type="entry name" value="OB_NTP_bind"/>
    <property type="match status" value="1"/>
</dbReference>
<keyword evidence="11" id="KW-1185">Reference proteome</keyword>
<dbReference type="RefSeq" id="XP_050512377.1">
    <property type="nucleotide sequence ID" value="XM_050656420.1"/>
</dbReference>
<comment type="similarity">
    <text evidence="1">Belongs to the DEAD box helicase family. DEAH subfamily.</text>
</comment>
<dbReference type="PROSITE" id="PS00690">
    <property type="entry name" value="DEAH_ATP_HELICASE"/>
    <property type="match status" value="1"/>
</dbReference>
<dbReference type="InterPro" id="IPR007502">
    <property type="entry name" value="Helicase-assoc_dom"/>
</dbReference>
<feature type="compositionally biased region" description="Basic and acidic residues" evidence="7">
    <location>
        <begin position="127"/>
        <end position="141"/>
    </location>
</feature>
<dbReference type="InterPro" id="IPR027417">
    <property type="entry name" value="P-loop_NTPase"/>
</dbReference>
<dbReference type="Gene3D" id="3.40.50.300">
    <property type="entry name" value="P-loop containing nucleotide triphosphate hydrolases"/>
    <property type="match status" value="2"/>
</dbReference>
<dbReference type="InterPro" id="IPR011709">
    <property type="entry name" value="DEAD-box_helicase_OB_fold"/>
</dbReference>
<proteinExistence type="inferred from homology"/>
<keyword evidence="6" id="KW-0067">ATP-binding</keyword>